<evidence type="ECO:0000313" key="1">
    <source>
        <dbReference type="EMBL" id="KAH3876809.1"/>
    </source>
</evidence>
<keyword evidence="2" id="KW-1185">Reference proteome</keyword>
<dbReference type="AlphaFoldDB" id="A0A9D4RQ51"/>
<accession>A0A9D4RQ51</accession>
<reference evidence="1" key="2">
    <citation type="submission" date="2020-11" db="EMBL/GenBank/DDBJ databases">
        <authorList>
            <person name="McCartney M.A."/>
            <person name="Auch B."/>
            <person name="Kono T."/>
            <person name="Mallez S."/>
            <person name="Becker A."/>
            <person name="Gohl D.M."/>
            <person name="Silverstein K.A.T."/>
            <person name="Koren S."/>
            <person name="Bechman K.B."/>
            <person name="Herman A."/>
            <person name="Abrahante J.E."/>
            <person name="Garbe J."/>
        </authorList>
    </citation>
    <scope>NUCLEOTIDE SEQUENCE</scope>
    <source>
        <strain evidence="1">Duluth1</strain>
        <tissue evidence="1">Whole animal</tissue>
    </source>
</reference>
<evidence type="ECO:0000313" key="2">
    <source>
        <dbReference type="Proteomes" id="UP000828390"/>
    </source>
</evidence>
<feature type="non-terminal residue" evidence="1">
    <location>
        <position position="1"/>
    </location>
</feature>
<dbReference type="Proteomes" id="UP000828390">
    <property type="component" value="Unassembled WGS sequence"/>
</dbReference>
<name>A0A9D4RQ51_DREPO</name>
<protein>
    <submittedName>
        <fullName evidence="1">Uncharacterized protein</fullName>
    </submittedName>
</protein>
<comment type="caution">
    <text evidence="1">The sequence shown here is derived from an EMBL/GenBank/DDBJ whole genome shotgun (WGS) entry which is preliminary data.</text>
</comment>
<proteinExistence type="predicted"/>
<sequence length="85" mass="9769">MANRFLARKEMVITFMSTNATMDMVITFMETNAPMDMVITFMLTNAPMNMKCWTTTFKLLIKKGCEDTFPSPMTSPWGALLRDRT</sequence>
<gene>
    <name evidence="1" type="ORF">DPMN_000659</name>
</gene>
<reference evidence="1" key="1">
    <citation type="journal article" date="2019" name="bioRxiv">
        <title>The Genome of the Zebra Mussel, Dreissena polymorpha: A Resource for Invasive Species Research.</title>
        <authorList>
            <person name="McCartney M.A."/>
            <person name="Auch B."/>
            <person name="Kono T."/>
            <person name="Mallez S."/>
            <person name="Zhang Y."/>
            <person name="Obille A."/>
            <person name="Becker A."/>
            <person name="Abrahante J.E."/>
            <person name="Garbe J."/>
            <person name="Badalamenti J.P."/>
            <person name="Herman A."/>
            <person name="Mangelson H."/>
            <person name="Liachko I."/>
            <person name="Sullivan S."/>
            <person name="Sone E.D."/>
            <person name="Koren S."/>
            <person name="Silverstein K.A.T."/>
            <person name="Beckman K.B."/>
            <person name="Gohl D.M."/>
        </authorList>
    </citation>
    <scope>NUCLEOTIDE SEQUENCE</scope>
    <source>
        <strain evidence="1">Duluth1</strain>
        <tissue evidence="1">Whole animal</tissue>
    </source>
</reference>
<organism evidence="1 2">
    <name type="scientific">Dreissena polymorpha</name>
    <name type="common">Zebra mussel</name>
    <name type="synonym">Mytilus polymorpha</name>
    <dbReference type="NCBI Taxonomy" id="45954"/>
    <lineage>
        <taxon>Eukaryota</taxon>
        <taxon>Metazoa</taxon>
        <taxon>Spiralia</taxon>
        <taxon>Lophotrochozoa</taxon>
        <taxon>Mollusca</taxon>
        <taxon>Bivalvia</taxon>
        <taxon>Autobranchia</taxon>
        <taxon>Heteroconchia</taxon>
        <taxon>Euheterodonta</taxon>
        <taxon>Imparidentia</taxon>
        <taxon>Neoheterodontei</taxon>
        <taxon>Myida</taxon>
        <taxon>Dreissenoidea</taxon>
        <taxon>Dreissenidae</taxon>
        <taxon>Dreissena</taxon>
    </lineage>
</organism>
<dbReference type="EMBL" id="JAIWYP010000001">
    <property type="protein sequence ID" value="KAH3876809.1"/>
    <property type="molecule type" value="Genomic_DNA"/>
</dbReference>